<dbReference type="PROSITE" id="PS51257">
    <property type="entry name" value="PROKAR_LIPOPROTEIN"/>
    <property type="match status" value="1"/>
</dbReference>
<accession>A0A1X6YC38</accession>
<feature type="chain" id="PRO_5012914167" description="Lipoprotein" evidence="1">
    <location>
        <begin position="23"/>
        <end position="208"/>
    </location>
</feature>
<evidence type="ECO:0000256" key="1">
    <source>
        <dbReference type="SAM" id="SignalP"/>
    </source>
</evidence>
<keyword evidence="1" id="KW-0732">Signal</keyword>
<organism evidence="2 3">
    <name type="scientific">Pseudooceanicola marinus</name>
    <dbReference type="NCBI Taxonomy" id="396013"/>
    <lineage>
        <taxon>Bacteria</taxon>
        <taxon>Pseudomonadati</taxon>
        <taxon>Pseudomonadota</taxon>
        <taxon>Alphaproteobacteria</taxon>
        <taxon>Rhodobacterales</taxon>
        <taxon>Paracoccaceae</taxon>
        <taxon>Pseudooceanicola</taxon>
    </lineage>
</organism>
<protein>
    <recommendedName>
        <fullName evidence="4">Lipoprotein</fullName>
    </recommendedName>
</protein>
<dbReference type="EMBL" id="FWFN01000001">
    <property type="protein sequence ID" value="SLN17032.1"/>
    <property type="molecule type" value="Genomic_DNA"/>
</dbReference>
<gene>
    <name evidence="2" type="ORF">PSM7751_00515</name>
</gene>
<sequence length="208" mass="22315">MKRLILALAAIGVLAGCAAKNADYDQPAPEMAEDSYRHPGPPSLTLITIRSNDTGKGAHTALLISGSERVIFDPAGSFHHPQIRREGDVLVGISPAFWEGYRSMHARDTHHFDTQTVTVSPEVAEQALRLAYARGGVAGAQCALSTSGLLSKLPGFGGIRQTWWPNQLQESFEQVTGVAPTSYYEDYSPVPEGAILGIDRTTVARAEG</sequence>
<evidence type="ECO:0000313" key="3">
    <source>
        <dbReference type="Proteomes" id="UP000193963"/>
    </source>
</evidence>
<keyword evidence="3" id="KW-1185">Reference proteome</keyword>
<evidence type="ECO:0000313" key="2">
    <source>
        <dbReference type="EMBL" id="SLN17032.1"/>
    </source>
</evidence>
<dbReference type="RefSeq" id="WP_085886411.1">
    <property type="nucleotide sequence ID" value="NZ_FWFN01000001.1"/>
</dbReference>
<feature type="signal peptide" evidence="1">
    <location>
        <begin position="1"/>
        <end position="22"/>
    </location>
</feature>
<name>A0A1X6YC38_9RHOB</name>
<proteinExistence type="predicted"/>
<evidence type="ECO:0008006" key="4">
    <source>
        <dbReference type="Google" id="ProtNLM"/>
    </source>
</evidence>
<dbReference type="AlphaFoldDB" id="A0A1X6YC38"/>
<dbReference type="Proteomes" id="UP000193963">
    <property type="component" value="Unassembled WGS sequence"/>
</dbReference>
<reference evidence="2 3" key="1">
    <citation type="submission" date="2017-03" db="EMBL/GenBank/DDBJ databases">
        <authorList>
            <person name="Afonso C.L."/>
            <person name="Miller P.J."/>
            <person name="Scott M.A."/>
            <person name="Spackman E."/>
            <person name="Goraichik I."/>
            <person name="Dimitrov K.M."/>
            <person name="Suarez D.L."/>
            <person name="Swayne D.E."/>
        </authorList>
    </citation>
    <scope>NUCLEOTIDE SEQUENCE [LARGE SCALE GENOMIC DNA]</scope>
    <source>
        <strain evidence="2 3">CECT 7751</strain>
    </source>
</reference>